<evidence type="ECO:0000259" key="3">
    <source>
        <dbReference type="Pfam" id="PF20171"/>
    </source>
</evidence>
<name>A0A4V3B316_KOCRO</name>
<feature type="domain" description="Glucose-6-phosphate dehydrogenase assembly protein OpcA C-terminal" evidence="3">
    <location>
        <begin position="166"/>
        <end position="296"/>
    </location>
</feature>
<sequence>MIVSMENTTTSAIDKKLSQLRDQHGVVTLGRVLTLVILAQAGHSEAALEAANFASHEHPCRILVHVAHSQAESTRLDAQLRMGGDAGASEVIVLHGYGELAEPTETLFSALLLPDAPIVAWWAHTVPPPSPHTSSIAGIAHRRITDSARSDDAYETLAELSTRYVPGDTDLAWTRVTNWRIQLAAVLDQAEPAPVREVVVEGCGRSPSVVLLGTWLGTRLDADVTLVNSPGPRRLDRVTLVRDDGEIVLERPGRSVAMLRQPGQPDQQIAMPVRDLNACIAEELRRLDPDEVYGEVVTTGLRDVRIAQIVDTAGELTPGAARFLAEHGGRLPDRDRPARTTPDDAPAAEPAEPVSGAVPAAEASVPAPEASVLAPGEERA</sequence>
<comment type="caution">
    <text evidence="4">The sequence shown here is derived from an EMBL/GenBank/DDBJ whole genome shotgun (WGS) entry which is preliminary data.</text>
</comment>
<dbReference type="PANTHER" id="PTHR38658">
    <property type="entry name" value="OXPP CYCLE PROTEIN OPCA-RELATED"/>
    <property type="match status" value="1"/>
</dbReference>
<dbReference type="EMBL" id="SMZT01000003">
    <property type="protein sequence ID" value="TDL42759.1"/>
    <property type="molecule type" value="Genomic_DNA"/>
</dbReference>
<dbReference type="InterPro" id="IPR046801">
    <property type="entry name" value="OpcA_G6PD_N"/>
</dbReference>
<evidence type="ECO:0000259" key="2">
    <source>
        <dbReference type="Pfam" id="PF10128"/>
    </source>
</evidence>
<evidence type="ECO:0000256" key="1">
    <source>
        <dbReference type="SAM" id="MobiDB-lite"/>
    </source>
</evidence>
<dbReference type="PANTHER" id="PTHR38658:SF1">
    <property type="entry name" value="OXPP CYCLE PROTEIN OPCA-RELATED"/>
    <property type="match status" value="1"/>
</dbReference>
<feature type="domain" description="Glucose-6-phosphate dehydrogenase assembly protein OpcA N-terminal" evidence="2">
    <location>
        <begin position="51"/>
        <end position="160"/>
    </location>
</feature>
<proteinExistence type="predicted"/>
<dbReference type="InterPro" id="IPR046802">
    <property type="entry name" value="OpcA_G6PD_C"/>
</dbReference>
<evidence type="ECO:0000313" key="4">
    <source>
        <dbReference type="EMBL" id="TDL42759.1"/>
    </source>
</evidence>
<gene>
    <name evidence="4" type="ORF">E2R59_07925</name>
</gene>
<accession>A0A4V3B316</accession>
<reference evidence="4 5" key="1">
    <citation type="submission" date="2019-03" db="EMBL/GenBank/DDBJ databases">
        <title>Genome Sequencing and Assembly of Various Microbes Isolated from Partially Reclaimed Soil and Acid Mine Drainage (AMD) Site.</title>
        <authorList>
            <person name="Steinbock B."/>
            <person name="Bechtold R."/>
            <person name="Sevigny J.L."/>
            <person name="Thomas D."/>
            <person name="Cuthill L.R."/>
            <person name="Aveiro Johannsen E.J."/>
            <person name="Thomas K."/>
            <person name="Ghosh A."/>
        </authorList>
    </citation>
    <scope>NUCLEOTIDE SEQUENCE [LARGE SCALE GENOMIC DNA]</scope>
    <source>
        <strain evidence="4 5">S-A3</strain>
    </source>
</reference>
<dbReference type="RefSeq" id="WP_133410062.1">
    <property type="nucleotide sequence ID" value="NZ_SMZT01000003.1"/>
</dbReference>
<dbReference type="GeneID" id="64347341"/>
<dbReference type="Proteomes" id="UP000295163">
    <property type="component" value="Unassembled WGS sequence"/>
</dbReference>
<dbReference type="InterPro" id="IPR004555">
    <property type="entry name" value="G6PDH_assembly_OpcA"/>
</dbReference>
<feature type="region of interest" description="Disordered" evidence="1">
    <location>
        <begin position="326"/>
        <end position="380"/>
    </location>
</feature>
<feature type="compositionally biased region" description="Basic and acidic residues" evidence="1">
    <location>
        <begin position="326"/>
        <end position="342"/>
    </location>
</feature>
<dbReference type="Pfam" id="PF20171">
    <property type="entry name" value="OpcA_G6PD_C"/>
    <property type="match status" value="1"/>
</dbReference>
<protein>
    <submittedName>
        <fullName evidence="4">OpcA protein</fullName>
    </submittedName>
</protein>
<organism evidence="4 5">
    <name type="scientific">Kocuria rosea</name>
    <name type="common">Deinococcus erythromyxa</name>
    <name type="synonym">Micrococcus rubens</name>
    <dbReference type="NCBI Taxonomy" id="1275"/>
    <lineage>
        <taxon>Bacteria</taxon>
        <taxon>Bacillati</taxon>
        <taxon>Actinomycetota</taxon>
        <taxon>Actinomycetes</taxon>
        <taxon>Micrococcales</taxon>
        <taxon>Micrococcaceae</taxon>
        <taxon>Kocuria</taxon>
    </lineage>
</organism>
<evidence type="ECO:0000313" key="5">
    <source>
        <dbReference type="Proteomes" id="UP000295163"/>
    </source>
</evidence>
<dbReference type="Pfam" id="PF10128">
    <property type="entry name" value="OpcA_G6PD_assem"/>
    <property type="match status" value="1"/>
</dbReference>
<feature type="compositionally biased region" description="Low complexity" evidence="1">
    <location>
        <begin position="343"/>
        <end position="372"/>
    </location>
</feature>
<dbReference type="AlphaFoldDB" id="A0A4V3B316"/>